<dbReference type="Proteomes" id="UP000179807">
    <property type="component" value="Unassembled WGS sequence"/>
</dbReference>
<dbReference type="Pfam" id="PF00071">
    <property type="entry name" value="Ras"/>
    <property type="match status" value="1"/>
</dbReference>
<accession>A0A1J4J8B6</accession>
<dbReference type="PROSITE" id="PS51419">
    <property type="entry name" value="RAB"/>
    <property type="match status" value="1"/>
</dbReference>
<sequence length="218" mass="24536">MITLEEKKRNILPKVIFCGNASVGKTSIISKLKNIENDINTQPTMPVAFSAVPLRNNPNFQFNIWDTAGQETYKSLIKIYFRDAKLAVVVCDITSSESYDSILNWIADVEEYSGVNCKIIVVANKCDKEDEKMVEVDDIKELAESCKCKFIEVSAKSGFHINELADLMIESFETDKYSKLNRGRSSSDSNDYSYGSYQDSVSLSGSDSHVMRREICNC</sequence>
<dbReference type="GO" id="GO:0005525">
    <property type="term" value="F:GTP binding"/>
    <property type="evidence" value="ECO:0007669"/>
    <property type="project" value="UniProtKB-KW"/>
</dbReference>
<organism evidence="3 4">
    <name type="scientific">Tritrichomonas foetus</name>
    <dbReference type="NCBI Taxonomy" id="1144522"/>
    <lineage>
        <taxon>Eukaryota</taxon>
        <taxon>Metamonada</taxon>
        <taxon>Parabasalia</taxon>
        <taxon>Tritrichomonadida</taxon>
        <taxon>Tritrichomonadidae</taxon>
        <taxon>Tritrichomonas</taxon>
    </lineage>
</organism>
<dbReference type="GeneID" id="94846779"/>
<keyword evidence="4" id="KW-1185">Reference proteome</keyword>
<dbReference type="OrthoDB" id="265044at2759"/>
<dbReference type="SMART" id="SM00175">
    <property type="entry name" value="RAB"/>
    <property type="match status" value="1"/>
</dbReference>
<dbReference type="VEuPathDB" id="TrichDB:TRFO_38497"/>
<protein>
    <submittedName>
        <fullName evidence="3">Ras-related protein RabC</fullName>
    </submittedName>
</protein>
<dbReference type="InterPro" id="IPR005225">
    <property type="entry name" value="Small_GTP-bd"/>
</dbReference>
<reference evidence="3" key="1">
    <citation type="submission" date="2016-10" db="EMBL/GenBank/DDBJ databases">
        <authorList>
            <person name="Benchimol M."/>
            <person name="Almeida L.G."/>
            <person name="Vasconcelos A.T."/>
            <person name="Perreira-Neves A."/>
            <person name="Rosa I.A."/>
            <person name="Tasca T."/>
            <person name="Bogo M.R."/>
            <person name="de Souza W."/>
        </authorList>
    </citation>
    <scope>NUCLEOTIDE SEQUENCE [LARGE SCALE GENOMIC DNA]</scope>
    <source>
        <strain evidence="3">K</strain>
    </source>
</reference>
<dbReference type="GO" id="GO:0003924">
    <property type="term" value="F:GTPase activity"/>
    <property type="evidence" value="ECO:0007669"/>
    <property type="project" value="InterPro"/>
</dbReference>
<dbReference type="PROSITE" id="PS51421">
    <property type="entry name" value="RAS"/>
    <property type="match status" value="1"/>
</dbReference>
<evidence type="ECO:0000313" key="4">
    <source>
        <dbReference type="Proteomes" id="UP000179807"/>
    </source>
</evidence>
<evidence type="ECO:0000256" key="2">
    <source>
        <dbReference type="ARBA" id="ARBA00023134"/>
    </source>
</evidence>
<dbReference type="SMART" id="SM00174">
    <property type="entry name" value="RHO"/>
    <property type="match status" value="1"/>
</dbReference>
<name>A0A1J4J8B6_9EUKA</name>
<keyword evidence="1" id="KW-0547">Nucleotide-binding</keyword>
<dbReference type="PANTHER" id="PTHR47977">
    <property type="entry name" value="RAS-RELATED PROTEIN RAB"/>
    <property type="match status" value="1"/>
</dbReference>
<keyword evidence="2" id="KW-0342">GTP-binding</keyword>
<dbReference type="RefSeq" id="XP_068348571.1">
    <property type="nucleotide sequence ID" value="XM_068512075.1"/>
</dbReference>
<dbReference type="AlphaFoldDB" id="A0A1J4J8B6"/>
<dbReference type="NCBIfam" id="TIGR00231">
    <property type="entry name" value="small_GTP"/>
    <property type="match status" value="1"/>
</dbReference>
<evidence type="ECO:0000256" key="1">
    <source>
        <dbReference type="ARBA" id="ARBA00022741"/>
    </source>
</evidence>
<dbReference type="InterPro" id="IPR027417">
    <property type="entry name" value="P-loop_NTPase"/>
</dbReference>
<comment type="caution">
    <text evidence="3">The sequence shown here is derived from an EMBL/GenBank/DDBJ whole genome shotgun (WGS) entry which is preliminary data.</text>
</comment>
<gene>
    <name evidence="3" type="primary">rabC</name>
    <name evidence="3" type="ORF">TRFO_38497</name>
</gene>
<dbReference type="CDD" id="cd00154">
    <property type="entry name" value="Rab"/>
    <property type="match status" value="1"/>
</dbReference>
<dbReference type="Gene3D" id="3.40.50.300">
    <property type="entry name" value="P-loop containing nucleotide triphosphate hydrolases"/>
    <property type="match status" value="1"/>
</dbReference>
<evidence type="ECO:0000313" key="3">
    <source>
        <dbReference type="EMBL" id="OHS95434.1"/>
    </source>
</evidence>
<dbReference type="SUPFAM" id="SSF52540">
    <property type="entry name" value="P-loop containing nucleoside triphosphate hydrolases"/>
    <property type="match status" value="1"/>
</dbReference>
<dbReference type="EMBL" id="MLAK01001247">
    <property type="protein sequence ID" value="OHS95434.1"/>
    <property type="molecule type" value="Genomic_DNA"/>
</dbReference>
<dbReference type="PRINTS" id="PR00449">
    <property type="entry name" value="RASTRNSFRMNG"/>
</dbReference>
<dbReference type="InterPro" id="IPR050227">
    <property type="entry name" value="Rab"/>
</dbReference>
<dbReference type="FunFam" id="3.40.50.300:FF:001329">
    <property type="entry name" value="Small GTP-binding protein, putative"/>
    <property type="match status" value="1"/>
</dbReference>
<dbReference type="InterPro" id="IPR001806">
    <property type="entry name" value="Small_GTPase"/>
</dbReference>
<dbReference type="SMART" id="SM00173">
    <property type="entry name" value="RAS"/>
    <property type="match status" value="1"/>
</dbReference>
<proteinExistence type="predicted"/>